<dbReference type="EMBL" id="BAAARJ010000011">
    <property type="protein sequence ID" value="GAA2619289.1"/>
    <property type="molecule type" value="Genomic_DNA"/>
</dbReference>
<evidence type="ECO:0000313" key="2">
    <source>
        <dbReference type="Proteomes" id="UP001501447"/>
    </source>
</evidence>
<dbReference type="Proteomes" id="UP001501447">
    <property type="component" value="Unassembled WGS sequence"/>
</dbReference>
<evidence type="ECO:0000313" key="1">
    <source>
        <dbReference type="EMBL" id="GAA2619289.1"/>
    </source>
</evidence>
<keyword evidence="2" id="KW-1185">Reference proteome</keyword>
<protein>
    <submittedName>
        <fullName evidence="1">Uncharacterized protein</fullName>
    </submittedName>
</protein>
<dbReference type="RefSeq" id="WP_344567239.1">
    <property type="nucleotide sequence ID" value="NZ_BAAARJ010000011.1"/>
</dbReference>
<organism evidence="1 2">
    <name type="scientific">Streptomyces axinellae</name>
    <dbReference type="NCBI Taxonomy" id="552788"/>
    <lineage>
        <taxon>Bacteria</taxon>
        <taxon>Bacillati</taxon>
        <taxon>Actinomycetota</taxon>
        <taxon>Actinomycetes</taxon>
        <taxon>Kitasatosporales</taxon>
        <taxon>Streptomycetaceae</taxon>
        <taxon>Streptomyces</taxon>
    </lineage>
</organism>
<reference evidence="2" key="1">
    <citation type="journal article" date="2019" name="Int. J. Syst. Evol. Microbiol.">
        <title>The Global Catalogue of Microorganisms (GCM) 10K type strain sequencing project: providing services to taxonomists for standard genome sequencing and annotation.</title>
        <authorList>
            <consortium name="The Broad Institute Genomics Platform"/>
            <consortium name="The Broad Institute Genome Sequencing Center for Infectious Disease"/>
            <person name="Wu L."/>
            <person name="Ma J."/>
        </authorList>
    </citation>
    <scope>NUCLEOTIDE SEQUENCE [LARGE SCALE GENOMIC DNA]</scope>
    <source>
        <strain evidence="2">JCM 16373</strain>
    </source>
</reference>
<comment type="caution">
    <text evidence="1">The sequence shown here is derived from an EMBL/GenBank/DDBJ whole genome shotgun (WGS) entry which is preliminary data.</text>
</comment>
<sequence length="372" mass="40397">MTTYPVSPNTVLANALSHAPDVLTPRILDAAPERIVFVVGTQINGAPHIGTSLVQSLTFATAARLRAKFGVPVEVLFAALDNAPHTLVTDPPTGHRYMRTYAHALGAQTIAEQADALYGPFFAALSERLAVPYAVETYTQQQAAEHYRRTWLRVLPRMDAARWWLAPSSGVAHLRVPCPEQGCGWSEKYAQRTRVRDSSLDHAIVTAECLHHGEYEVTIAPDSDGYLDLATLYRNLVKELALSDTHGGTLSVMVKGGDWVFGSQLVDGALQAVGLTVGQLPARLFCPQIVTDTGAKLSKSLIREGRAPLPDGAAPWMLDAREWPGTAADYVEHLLAMTEVLLSDPRHFFRSYSASEIGHLMTTAAARSIPAP</sequence>
<gene>
    <name evidence="1" type="ORF">GCM10009863_36550</name>
</gene>
<proteinExistence type="predicted"/>
<name>A0ABP6CMK3_9ACTN</name>
<accession>A0ABP6CMK3</accession>